<gene>
    <name evidence="6" type="primary">rrtA</name>
    <name evidence="6" type="ORF">RS130_15770</name>
</gene>
<evidence type="ECO:0000256" key="5">
    <source>
        <dbReference type="SAM" id="Phobius"/>
    </source>
</evidence>
<dbReference type="Gene3D" id="1.20.1540.10">
    <property type="entry name" value="Rhomboid-like"/>
    <property type="match status" value="1"/>
</dbReference>
<feature type="transmembrane region" description="Helical" evidence="5">
    <location>
        <begin position="6"/>
        <end position="25"/>
    </location>
</feature>
<dbReference type="GO" id="GO:0016787">
    <property type="term" value="F:hydrolase activity"/>
    <property type="evidence" value="ECO:0007669"/>
    <property type="project" value="UniProtKB-KW"/>
</dbReference>
<keyword evidence="2 5" id="KW-0812">Transmembrane</keyword>
<evidence type="ECO:0000256" key="3">
    <source>
        <dbReference type="ARBA" id="ARBA00022989"/>
    </source>
</evidence>
<dbReference type="EMBL" id="JAWDIO010000002">
    <property type="protein sequence ID" value="MDU0355165.1"/>
    <property type="molecule type" value="Genomic_DNA"/>
</dbReference>
<evidence type="ECO:0000256" key="1">
    <source>
        <dbReference type="ARBA" id="ARBA00004141"/>
    </source>
</evidence>
<feature type="transmembrane region" description="Helical" evidence="5">
    <location>
        <begin position="32"/>
        <end position="51"/>
    </location>
</feature>
<evidence type="ECO:0000313" key="6">
    <source>
        <dbReference type="EMBL" id="MDU0355165.1"/>
    </source>
</evidence>
<keyword evidence="4 5" id="KW-0472">Membrane</keyword>
<comment type="caution">
    <text evidence="6">The sequence shown here is derived from an EMBL/GenBank/DDBJ whole genome shotgun (WGS) entry which is preliminary data.</text>
</comment>
<name>A0ABU3SYR8_9ALTE</name>
<accession>A0ABU3SYR8</accession>
<keyword evidence="6" id="KW-0378">Hydrolase</keyword>
<dbReference type="Proteomes" id="UP001247805">
    <property type="component" value="Unassembled WGS sequence"/>
</dbReference>
<dbReference type="InterPro" id="IPR023826">
    <property type="entry name" value="Rhom-like_SP_proteobac"/>
</dbReference>
<evidence type="ECO:0000256" key="2">
    <source>
        <dbReference type="ARBA" id="ARBA00022692"/>
    </source>
</evidence>
<protein>
    <submittedName>
        <fullName evidence="6">Rhombosortase</fullName>
        <ecNumber evidence="6">3.4.21.-</ecNumber>
    </submittedName>
</protein>
<dbReference type="NCBIfam" id="TIGR03902">
    <property type="entry name" value="rhom_GG_sort"/>
    <property type="match status" value="1"/>
</dbReference>
<dbReference type="InterPro" id="IPR035952">
    <property type="entry name" value="Rhomboid-like_sf"/>
</dbReference>
<reference evidence="6 7" key="1">
    <citation type="submission" date="2023-10" db="EMBL/GenBank/DDBJ databases">
        <title>Glaciecola aquimarina strain GGW-M5 nov., isolated from a coastal seawater.</title>
        <authorList>
            <person name="Bayburt H."/>
            <person name="Kim J.M."/>
            <person name="Choi B.J."/>
            <person name="Jeon C.O."/>
        </authorList>
    </citation>
    <scope>NUCLEOTIDE SEQUENCE [LARGE SCALE GENOMIC DNA]</scope>
    <source>
        <strain evidence="6 7">KCTC 32108</strain>
    </source>
</reference>
<dbReference type="RefSeq" id="WP_316026715.1">
    <property type="nucleotide sequence ID" value="NZ_JAWDIO010000002.1"/>
</dbReference>
<keyword evidence="3 5" id="KW-1133">Transmembrane helix</keyword>
<comment type="subcellular location">
    <subcellularLocation>
        <location evidence="1">Membrane</location>
        <topology evidence="1">Multi-pass membrane protein</topology>
    </subcellularLocation>
</comment>
<feature type="transmembrane region" description="Helical" evidence="5">
    <location>
        <begin position="71"/>
        <end position="92"/>
    </location>
</feature>
<organism evidence="6 7">
    <name type="scientific">Paraglaciecola aquimarina</name>
    <dbReference type="NCBI Taxonomy" id="1235557"/>
    <lineage>
        <taxon>Bacteria</taxon>
        <taxon>Pseudomonadati</taxon>
        <taxon>Pseudomonadota</taxon>
        <taxon>Gammaproteobacteria</taxon>
        <taxon>Alteromonadales</taxon>
        <taxon>Alteromonadaceae</taxon>
        <taxon>Paraglaciecola</taxon>
    </lineage>
</organism>
<proteinExistence type="predicted"/>
<evidence type="ECO:0000256" key="4">
    <source>
        <dbReference type="ARBA" id="ARBA00023136"/>
    </source>
</evidence>
<sequence>MFAPELVWYVGLSGVLHGLFIVGAYKDIINHMYSGWLLLIAVWIKVLYEQFSGQNQQVASLIDANVAIDAHLFGSISGAIIVVFFSFCQIYIKLNKRS</sequence>
<dbReference type="EC" id="3.4.21.-" evidence="6"/>
<keyword evidence="7" id="KW-1185">Reference proteome</keyword>
<dbReference type="SUPFAM" id="SSF144091">
    <property type="entry name" value="Rhomboid-like"/>
    <property type="match status" value="1"/>
</dbReference>
<evidence type="ECO:0000313" key="7">
    <source>
        <dbReference type="Proteomes" id="UP001247805"/>
    </source>
</evidence>